<evidence type="ECO:0000313" key="4">
    <source>
        <dbReference type="Proteomes" id="UP001250181"/>
    </source>
</evidence>
<proteinExistence type="predicted"/>
<comment type="caution">
    <text evidence="3">The sequence shown here is derived from an EMBL/GenBank/DDBJ whole genome shotgun (WGS) entry which is preliminary data.</text>
</comment>
<dbReference type="InterPro" id="IPR032096">
    <property type="entry name" value="DUF4815"/>
</dbReference>
<feature type="domain" description="DUF4815" evidence="2">
    <location>
        <begin position="10"/>
        <end position="640"/>
    </location>
</feature>
<evidence type="ECO:0000259" key="2">
    <source>
        <dbReference type="Pfam" id="PF16075"/>
    </source>
</evidence>
<evidence type="ECO:0000256" key="1">
    <source>
        <dbReference type="SAM" id="MobiDB-lite"/>
    </source>
</evidence>
<protein>
    <submittedName>
        <fullName evidence="3">DUF4815 domain-containing protein</fullName>
    </submittedName>
</protein>
<keyword evidence="4" id="KW-1185">Reference proteome</keyword>
<dbReference type="RefSeq" id="WP_315878473.1">
    <property type="nucleotide sequence ID" value="NZ_JAWCTQ010000016.1"/>
</dbReference>
<name>A0ABU3QKW0_9ACTN</name>
<feature type="compositionally biased region" description="Low complexity" evidence="1">
    <location>
        <begin position="578"/>
        <end position="589"/>
    </location>
</feature>
<sequence>MASVNITGSPYFKAIDTSKEYSTPLFVSDRPVAQRDLNVLESTISHYMQNLGDGVFKEGDIVSGVDFQINGTTDGYTLTFAPGMIYVGGKVREYQGGTASITGVGNETINVSIDQEIVTADDDSSLLDPTLGVASSSSKTIDMLKEHVTLVANNSQVPTVFKFQDGKLLVQNNQGGASVIQDMMAQRTQDINGTFKVSGFGLSIDNVTSKALASASTPQVSIISGEGLAYVNGHRVSKPTASRVNLDAPTDVRNVPTEVHTYYNSLGYIKLINATVNVINSVSAQHTVVGKSITHVSGVNDDVGYTNVLALTKVQTAATKAASSGSNVVYAQMGVDFNMTNDGKVSWITGSSYAPQSGETYTANVAYQAVLSNGTDYKIVKDSSDLDAYGVPAYKIQFSGMSSSQKTPDNLSVVNVSYSYFLARRDVIYLKADGTFGYIKGQPDDASAVTAPVMNDSTALSLGWVTLLPNTDTFGTVNSFAVTNLPFSKLNRLEARVATLESSVVSLAESVNSIAGADPSSLSGVITDSFVDFNMFDPSLLVTDDSLLPKEGTSTLLPVALNVDNTAISLREKEPKSHSQSISSSTTPSGYNPMNSFGNGVITSPYVEYTAVSQPVASETVNVNPYMVFGDRLGVMTLNPPYADLSSTKEVTINNTVTSTLNISRYWAHSATYNNDNKTVTDDAQFVYENQNAIQWDGKNNVNSHDKSTSTGTITKNAGTITLENAVTTIPSATIQFSVTGLRAFADNLSIKFNGIAVATSPAGTTGSGTTKNTIKADANGNASGSFVIPDGQPSGTAQVMLTNTGSGADSTSTAIASYVAKGTETTIQDIVQTTHLTVNFQDPLAQSFQVDPFLDRTVTGFNVYFSKKDTSTPIAARIVTVSDSGFPTQEVVKEKMLYPSDIQTSDDSSVATTIKFDSPLFVSAGKTYAIVLITDSANYEVFSGTVGARRIDNGELIQTQPNLGVMFQSSNAQTWTPMQQTDLKFDIIGAKYDASVDATVTFTSITSMTAQSVAALAVQLVPGATSIGDSTPSISWSIRYLTASQVASGATDITKQSWTPIASAQAIANSSETISVVQLKASLRPSLYMSPVFSLKNLTLVEMNQELTGSYMTRGISVDGLTFNTIYLKYTSAESQNLDGANATKVLPKIWFGGTSSNSYSGSDRQWYTIDDSTKYGQSNGTTGKFELTDSTSGAIVDWDSSSLSTENATNQTRTHIIKIKLPSAVSVTSNDITSVGGVKTTASGKTNVISFRLDLKSSTPLYTPMVTDYTLVLSDEA</sequence>
<dbReference type="EMBL" id="JAWCTQ010000016">
    <property type="protein sequence ID" value="MDT9683399.1"/>
    <property type="molecule type" value="Genomic_DNA"/>
</dbReference>
<dbReference type="Pfam" id="PF16075">
    <property type="entry name" value="DUF4815"/>
    <property type="match status" value="1"/>
</dbReference>
<feature type="region of interest" description="Disordered" evidence="1">
    <location>
        <begin position="571"/>
        <end position="593"/>
    </location>
</feature>
<reference evidence="3 4" key="1">
    <citation type="submission" date="2023-09" db="EMBL/GenBank/DDBJ databases">
        <title>Streptomyces sp. nov.: A antagonism against Alternaria gaisen Producing Streptochlin, Isolated from Tamarix root soil.</title>
        <authorList>
            <person name="Chen Y."/>
        </authorList>
    </citation>
    <scope>NUCLEOTIDE SEQUENCE [LARGE SCALE GENOMIC DNA]</scope>
    <source>
        <strain evidence="3 4">TRM76323</strain>
    </source>
</reference>
<dbReference type="Proteomes" id="UP001250181">
    <property type="component" value="Unassembled WGS sequence"/>
</dbReference>
<organism evidence="3 4">
    <name type="scientific">Streptomyces tamarix</name>
    <dbReference type="NCBI Taxonomy" id="3078565"/>
    <lineage>
        <taxon>Bacteria</taxon>
        <taxon>Bacillati</taxon>
        <taxon>Actinomycetota</taxon>
        <taxon>Actinomycetes</taxon>
        <taxon>Kitasatosporales</taxon>
        <taxon>Streptomycetaceae</taxon>
        <taxon>Streptomyces</taxon>
    </lineage>
</organism>
<gene>
    <name evidence="3" type="ORF">RND61_15225</name>
</gene>
<accession>A0ABU3QKW0</accession>
<evidence type="ECO:0000313" key="3">
    <source>
        <dbReference type="EMBL" id="MDT9683399.1"/>
    </source>
</evidence>